<gene>
    <name evidence="3" type="ORF">D3Y59_14545</name>
</gene>
<evidence type="ECO:0000256" key="1">
    <source>
        <dbReference type="SAM" id="SignalP"/>
    </source>
</evidence>
<dbReference type="GO" id="GO:0008237">
    <property type="term" value="F:metallopeptidase activity"/>
    <property type="evidence" value="ECO:0007669"/>
    <property type="project" value="InterPro"/>
</dbReference>
<dbReference type="InterPro" id="IPR013783">
    <property type="entry name" value="Ig-like_fold"/>
</dbReference>
<proteinExistence type="predicted"/>
<dbReference type="Pfam" id="PF01833">
    <property type="entry name" value="TIG"/>
    <property type="match status" value="1"/>
</dbReference>
<evidence type="ECO:0000313" key="3">
    <source>
        <dbReference type="EMBL" id="AYA38150.1"/>
    </source>
</evidence>
<evidence type="ECO:0000259" key="2">
    <source>
        <dbReference type="Pfam" id="PF01833"/>
    </source>
</evidence>
<name>A0A3B7R492_9BACT</name>
<dbReference type="Proteomes" id="UP000262802">
    <property type="component" value="Chromosome"/>
</dbReference>
<dbReference type="RefSeq" id="WP_119445701.1">
    <property type="nucleotide sequence ID" value="NZ_CP032317.1"/>
</dbReference>
<keyword evidence="1" id="KW-0732">Signal</keyword>
<dbReference type="AlphaFoldDB" id="A0A3B7R492"/>
<dbReference type="CDD" id="cd00063">
    <property type="entry name" value="FN3"/>
    <property type="match status" value="1"/>
</dbReference>
<protein>
    <recommendedName>
        <fullName evidence="2">IPT/TIG domain-containing protein</fullName>
    </recommendedName>
</protein>
<dbReference type="EMBL" id="CP032317">
    <property type="protein sequence ID" value="AYA38150.1"/>
    <property type="molecule type" value="Genomic_DNA"/>
</dbReference>
<keyword evidence="4" id="KW-1185">Reference proteome</keyword>
<dbReference type="Gene3D" id="2.60.40.10">
    <property type="entry name" value="Immunoglobulins"/>
    <property type="match status" value="2"/>
</dbReference>
<sequence>MHTFSTLRRGAWAIALAAALFSPAAAQQPLPATASATSCLLLPLEPATRAQRAALVVEAEVVAQRSFWDQERRHIFTANTLRVYKLLKGQWVAGQPLTVITEGGTVELARETLTNTLALKAGEQGLFFLSPAAFRGVNEPQAYTPYGSLQGFIRYDVAAATAAEPFRQYPLLDDTFYQQQLAFTGQALRQLQPNAALAAAVAKRLRPATASRVTAPVITTLAPLTVTAGTGTVLTISGTGFGATPGSVEFRNADDGGASFTRAPGSEIVSWSDSRIQVRVPSFTEQGRPAGTGNIRVNTADNQSTISALSITVVYAISNVQETNSLALFPTEHFNQNRRGGYSFQPDAGFAQNAAAMQAFNRALASWRCQTAINWEMGSTRSSRGIASDDVNALEFDQGGELPAQVLGRTTSYFLGCRDASGQIRFWVKEIDMVYDDGTPWQFGPALPTALQIDFESVAVHELGHGHQLSHIIAPAAAGRPGAVMHYAIGRGQVNRTLDFDRDIQGGYTVLQRSFAPDNCGAAPMIPAPLTGALTAQTAGPRVLLTWAVRDECNVRNYVVERSTNNQQTWARAGEVRPTGAASYTFTDNNPGAELVHYRVLVQLSNGLTLTVAPVTVRTIPGPEFALYPNPRRGTEVYVALNAASTDNLVIRLYDAVGRYYGARAYTVPQAGFNPKLLISLPQLRAGWYLIRWEAGSQKGTVPFIQVE</sequence>
<dbReference type="InterPro" id="IPR024079">
    <property type="entry name" value="MetalloPept_cat_dom_sf"/>
</dbReference>
<organism evidence="3 4">
    <name type="scientific">Hymenobacter oligotrophus</name>
    <dbReference type="NCBI Taxonomy" id="2319843"/>
    <lineage>
        <taxon>Bacteria</taxon>
        <taxon>Pseudomonadati</taxon>
        <taxon>Bacteroidota</taxon>
        <taxon>Cytophagia</taxon>
        <taxon>Cytophagales</taxon>
        <taxon>Hymenobacteraceae</taxon>
        <taxon>Hymenobacter</taxon>
    </lineage>
</organism>
<dbReference type="KEGG" id="hyh:D3Y59_14545"/>
<dbReference type="Gene3D" id="3.40.390.10">
    <property type="entry name" value="Collagenase (Catalytic Domain)"/>
    <property type="match status" value="1"/>
</dbReference>
<dbReference type="InterPro" id="IPR014756">
    <property type="entry name" value="Ig_E-set"/>
</dbReference>
<dbReference type="SUPFAM" id="SSF81296">
    <property type="entry name" value="E set domains"/>
    <property type="match status" value="1"/>
</dbReference>
<reference evidence="3 4" key="1">
    <citation type="submission" date="2018-09" db="EMBL/GenBank/DDBJ databases">
        <title>Hymenobacter medium sp. nov., isolated from R2A medium.</title>
        <authorList>
            <person name="Yingchao G."/>
        </authorList>
    </citation>
    <scope>NUCLEOTIDE SEQUENCE [LARGE SCALE GENOMIC DNA]</scope>
    <source>
        <strain evidence="4">sh-6</strain>
    </source>
</reference>
<feature type="chain" id="PRO_5017834474" description="IPT/TIG domain-containing protein" evidence="1">
    <location>
        <begin position="27"/>
        <end position="708"/>
    </location>
</feature>
<evidence type="ECO:0000313" key="4">
    <source>
        <dbReference type="Proteomes" id="UP000262802"/>
    </source>
</evidence>
<dbReference type="InterPro" id="IPR003961">
    <property type="entry name" value="FN3_dom"/>
</dbReference>
<dbReference type="OrthoDB" id="7574679at2"/>
<dbReference type="SUPFAM" id="SSF55486">
    <property type="entry name" value="Metalloproteases ('zincins'), catalytic domain"/>
    <property type="match status" value="1"/>
</dbReference>
<dbReference type="InterPro" id="IPR002909">
    <property type="entry name" value="IPT_dom"/>
</dbReference>
<feature type="domain" description="IPT/TIG" evidence="2">
    <location>
        <begin position="216"/>
        <end position="305"/>
    </location>
</feature>
<feature type="signal peptide" evidence="1">
    <location>
        <begin position="1"/>
        <end position="26"/>
    </location>
</feature>
<accession>A0A3B7R492</accession>